<comment type="subcellular location">
    <subcellularLocation>
        <location evidence="1 15">Cytoplasm</location>
    </subcellularLocation>
</comment>
<evidence type="ECO:0000256" key="5">
    <source>
        <dbReference type="ARBA" id="ARBA00022555"/>
    </source>
</evidence>
<evidence type="ECO:0000259" key="19">
    <source>
        <dbReference type="PROSITE" id="PS51483"/>
    </source>
</evidence>
<evidence type="ECO:0000313" key="22">
    <source>
        <dbReference type="Proteomes" id="UP000193925"/>
    </source>
</evidence>
<dbReference type="InterPro" id="IPR041616">
    <property type="entry name" value="PheRS_beta_core"/>
</dbReference>
<evidence type="ECO:0000256" key="1">
    <source>
        <dbReference type="ARBA" id="ARBA00004496"/>
    </source>
</evidence>
<feature type="binding site" evidence="15">
    <location>
        <position position="474"/>
    </location>
    <ligand>
        <name>Mg(2+)</name>
        <dbReference type="ChEBI" id="CHEBI:18420"/>
        <note>shared with alpha subunit</note>
    </ligand>
</feature>
<keyword evidence="6 15" id="KW-0436">Ligase</keyword>
<feature type="binding site" evidence="15">
    <location>
        <position position="475"/>
    </location>
    <ligand>
        <name>Mg(2+)</name>
        <dbReference type="ChEBI" id="CHEBI:18420"/>
        <note>shared with alpha subunit</note>
    </ligand>
</feature>
<keyword evidence="13 15" id="KW-0030">Aminoacyl-tRNA synthetase</keyword>
<dbReference type="GO" id="GO:0000049">
    <property type="term" value="F:tRNA binding"/>
    <property type="evidence" value="ECO:0007669"/>
    <property type="project" value="UniProtKB-UniRule"/>
</dbReference>
<dbReference type="AlphaFoldDB" id="A0A060UL26"/>
<dbReference type="SUPFAM" id="SSF55681">
    <property type="entry name" value="Class II aaRS and biotin synthetases"/>
    <property type="match status" value="1"/>
</dbReference>
<dbReference type="GO" id="GO:0000287">
    <property type="term" value="F:magnesium ion binding"/>
    <property type="evidence" value="ECO:0007669"/>
    <property type="project" value="UniProtKB-UniRule"/>
</dbReference>
<dbReference type="EC" id="6.1.1.20" evidence="15"/>
<evidence type="ECO:0000256" key="9">
    <source>
        <dbReference type="ARBA" id="ARBA00022840"/>
    </source>
</evidence>
<proteinExistence type="inferred from homology"/>
<dbReference type="Gene3D" id="2.40.50.140">
    <property type="entry name" value="Nucleic acid-binding proteins"/>
    <property type="match status" value="1"/>
</dbReference>
<dbReference type="CDD" id="cd00769">
    <property type="entry name" value="PheRS_beta_core"/>
    <property type="match status" value="1"/>
</dbReference>
<dbReference type="Pfam" id="PF03147">
    <property type="entry name" value="FDX-ACB"/>
    <property type="match status" value="1"/>
</dbReference>
<keyword evidence="10 15" id="KW-0460">Magnesium</keyword>
<dbReference type="Pfam" id="PF01588">
    <property type="entry name" value="tRNA_bind"/>
    <property type="match status" value="1"/>
</dbReference>
<evidence type="ECO:0000256" key="8">
    <source>
        <dbReference type="ARBA" id="ARBA00022741"/>
    </source>
</evidence>
<evidence type="ECO:0000259" key="17">
    <source>
        <dbReference type="PROSITE" id="PS50886"/>
    </source>
</evidence>
<dbReference type="PROSITE" id="PS51483">
    <property type="entry name" value="B5"/>
    <property type="match status" value="1"/>
</dbReference>
<protein>
    <recommendedName>
        <fullName evidence="15">Phenylalanine--tRNA ligase beta subunit</fullName>
        <ecNumber evidence="15">6.1.1.20</ecNumber>
    </recommendedName>
    <alternativeName>
        <fullName evidence="15">Phenylalanyl-tRNA synthetase beta subunit</fullName>
        <shortName evidence="15">PheRS</shortName>
    </alternativeName>
</protein>
<comment type="catalytic activity">
    <reaction evidence="14 15">
        <text>tRNA(Phe) + L-phenylalanine + ATP = L-phenylalanyl-tRNA(Phe) + AMP + diphosphate + H(+)</text>
        <dbReference type="Rhea" id="RHEA:19413"/>
        <dbReference type="Rhea" id="RHEA-COMP:9668"/>
        <dbReference type="Rhea" id="RHEA-COMP:9699"/>
        <dbReference type="ChEBI" id="CHEBI:15378"/>
        <dbReference type="ChEBI" id="CHEBI:30616"/>
        <dbReference type="ChEBI" id="CHEBI:33019"/>
        <dbReference type="ChEBI" id="CHEBI:58095"/>
        <dbReference type="ChEBI" id="CHEBI:78442"/>
        <dbReference type="ChEBI" id="CHEBI:78531"/>
        <dbReference type="ChEBI" id="CHEBI:456215"/>
        <dbReference type="EC" id="6.1.1.20"/>
    </reaction>
</comment>
<evidence type="ECO:0000256" key="3">
    <source>
        <dbReference type="ARBA" id="ARBA00011209"/>
    </source>
</evidence>
<feature type="binding site" evidence="15">
    <location>
        <position position="465"/>
    </location>
    <ligand>
        <name>Mg(2+)</name>
        <dbReference type="ChEBI" id="CHEBI:18420"/>
        <note>shared with alpha subunit</note>
    </ligand>
</feature>
<comment type="similarity">
    <text evidence="2 15">Belongs to the phenylalanyl-tRNA synthetase beta subunit family. Type 1 subfamily.</text>
</comment>
<keyword evidence="11 16" id="KW-0694">RNA-binding</keyword>
<evidence type="ECO:0000256" key="10">
    <source>
        <dbReference type="ARBA" id="ARBA00022842"/>
    </source>
</evidence>
<gene>
    <name evidence="15 20" type="primary">pheT</name>
    <name evidence="20" type="ORF">AFERRI_150041</name>
    <name evidence="21" type="ORF">AFERRI_20416</name>
</gene>
<evidence type="ECO:0000256" key="7">
    <source>
        <dbReference type="ARBA" id="ARBA00022723"/>
    </source>
</evidence>
<reference evidence="20" key="1">
    <citation type="submission" date="2014-03" db="EMBL/GenBank/DDBJ databases">
        <authorList>
            <person name="Genoscope - CEA"/>
        </authorList>
    </citation>
    <scope>NUCLEOTIDE SEQUENCE [LARGE SCALE GENOMIC DNA]</scope>
    <source>
        <strain evidence="20">CF27</strain>
    </source>
</reference>
<dbReference type="SMART" id="SM00896">
    <property type="entry name" value="FDX-ACB"/>
    <property type="match status" value="1"/>
</dbReference>
<dbReference type="SMART" id="SM00874">
    <property type="entry name" value="B5"/>
    <property type="match status" value="1"/>
</dbReference>
<dbReference type="SUPFAM" id="SSF54991">
    <property type="entry name" value="Anticodon-binding domain of PheRS"/>
    <property type="match status" value="1"/>
</dbReference>
<dbReference type="InterPro" id="IPR005121">
    <property type="entry name" value="Fdx_antiC-bd"/>
</dbReference>
<keyword evidence="9 15" id="KW-0067">ATP-binding</keyword>
<evidence type="ECO:0000256" key="13">
    <source>
        <dbReference type="ARBA" id="ARBA00023146"/>
    </source>
</evidence>
<dbReference type="InterPro" id="IPR033714">
    <property type="entry name" value="tRNA_bind_bactPheRS"/>
</dbReference>
<sequence length="799" mass="86619">MRVSIQWLRELLDTSWDTEEIAQRLTMGGIEVEAVEDAAPAFHGVVVAAIQSVVCHPEADKLRVAQVDVGDGRLRTIVCGADNLAVGQRVPLAMPGAGLPGDRDIVISALRGIASEGMLCAAAELGLDDGSSGLLILDADAPIGADLRDYLGLDDQVLTLGITPNRGDALSVLGVARDLCALGAGTLRNPLEPMAKCSWVTSGPEEGSSTPDDFPVHIATAAQSACPSYTALWIDGVPQRLPDRLHERLRRAGQRCIHPVVDLLNLHMLETGQPLHAFDAEILQGGLSIRWAQDGEILDALDGRDLPLASDMLVIADRAGPVALAGVIGGRRTAVSAQTHSIILESAFFQPKVIQGRARRLGLQTDAAMRFERGVDFALAPRVAAAVLTRLATLGKADLRATRSHTVLGQLPEHAPITLRRARLARILGMDYEDTVVETALTRLGLRVSEIPDGWQAISPSHRFDLHIEADLIEEVGRIYGYERLPVHRPVGILQPLAMARGPQPTTLRGILQARDYHEVITYSFISRQAQDVFTPDADAPALLNPLSTDLAVMRASLWPGLMQALQFNVKRQQDRVRIFELGRVFSANGQRLVLGGCMVGAADRESWAQPQRAADFYDLKGDVSALLTLWPQTEFSFRPLANHPALHPGQAAEIWVADQRVGMLGALHPTLAAECDLDKSPFFFYLDIECLDGLVNVSRFTPLSHFPALRRDMALVIPDDILAGTVLNVMRLSASGMVKEITIFDRYQGASLMVGTYSLAFALLLQDAERTLTDADVQAEMDRLLVAVQRLGSIGLRA</sequence>
<dbReference type="InterPro" id="IPR005147">
    <property type="entry name" value="tRNA_synthase_B5-dom"/>
</dbReference>
<dbReference type="Pfam" id="PF17759">
    <property type="entry name" value="tRNA_synthFbeta"/>
    <property type="match status" value="1"/>
</dbReference>
<dbReference type="FunFam" id="3.30.930.10:FF:000022">
    <property type="entry name" value="Phenylalanine--tRNA ligase beta subunit"/>
    <property type="match status" value="1"/>
</dbReference>
<evidence type="ECO:0000313" key="21">
    <source>
        <dbReference type="EMBL" id="SMH65633.1"/>
    </source>
</evidence>
<dbReference type="PANTHER" id="PTHR10947:SF0">
    <property type="entry name" value="PHENYLALANINE--TRNA LIGASE BETA SUBUNIT"/>
    <property type="match status" value="1"/>
</dbReference>
<feature type="domain" description="TRNA-binding" evidence="17">
    <location>
        <begin position="39"/>
        <end position="148"/>
    </location>
</feature>
<dbReference type="RefSeq" id="WP_035191404.1">
    <property type="nucleotide sequence ID" value="NZ_CCCS020000007.1"/>
</dbReference>
<keyword evidence="4 15" id="KW-0963">Cytoplasm</keyword>
<evidence type="ECO:0000256" key="11">
    <source>
        <dbReference type="ARBA" id="ARBA00022884"/>
    </source>
</evidence>
<evidence type="ECO:0000256" key="12">
    <source>
        <dbReference type="ARBA" id="ARBA00022917"/>
    </source>
</evidence>
<accession>A0A060UL26</accession>
<reference evidence="20" key="2">
    <citation type="submission" date="2014-07" db="EMBL/GenBank/DDBJ databases">
        <title>Initial genome analysis of the psychrotolerant acidophile Acidithiobacillus ferrivorans CF27: insights into iron and sulfur oxidation pathways and into biofilm formation.</title>
        <authorList>
            <person name="Talla E."/>
            <person name="Hedrich S."/>
            <person name="Mangenot S."/>
            <person name="Ji B."/>
            <person name="Johnson D.B."/>
            <person name="Barbe V."/>
            <person name="Bonnefoy V."/>
        </authorList>
    </citation>
    <scope>NUCLEOTIDE SEQUENCE [LARGE SCALE GENOMIC DNA]</scope>
    <source>
        <strain evidence="20">CF27</strain>
    </source>
</reference>
<evidence type="ECO:0000256" key="6">
    <source>
        <dbReference type="ARBA" id="ARBA00022598"/>
    </source>
</evidence>
<evidence type="ECO:0000256" key="15">
    <source>
        <dbReference type="HAMAP-Rule" id="MF_00283"/>
    </source>
</evidence>
<feature type="domain" description="FDX-ACB" evidence="18">
    <location>
        <begin position="705"/>
        <end position="798"/>
    </location>
</feature>
<dbReference type="FunFam" id="3.30.56.10:FF:000002">
    <property type="entry name" value="Phenylalanine--tRNA ligase beta subunit"/>
    <property type="match status" value="1"/>
</dbReference>
<evidence type="ECO:0000256" key="2">
    <source>
        <dbReference type="ARBA" id="ARBA00008653"/>
    </source>
</evidence>
<dbReference type="GO" id="GO:0006432">
    <property type="term" value="P:phenylalanyl-tRNA aminoacylation"/>
    <property type="evidence" value="ECO:0007669"/>
    <property type="project" value="UniProtKB-UniRule"/>
</dbReference>
<organism evidence="20">
    <name type="scientific">Acidithiobacillus ferrivorans</name>
    <dbReference type="NCBI Taxonomy" id="160808"/>
    <lineage>
        <taxon>Bacteria</taxon>
        <taxon>Pseudomonadati</taxon>
        <taxon>Pseudomonadota</taxon>
        <taxon>Acidithiobacillia</taxon>
        <taxon>Acidithiobacillales</taxon>
        <taxon>Acidithiobacillaceae</taxon>
        <taxon>Acidithiobacillus</taxon>
    </lineage>
</organism>
<comment type="subunit">
    <text evidence="3 15">Tetramer of two alpha and two beta subunits.</text>
</comment>
<keyword evidence="8 15" id="KW-0547">Nucleotide-binding</keyword>
<keyword evidence="5 16" id="KW-0820">tRNA-binding</keyword>
<keyword evidence="7 15" id="KW-0479">Metal-binding</keyword>
<feature type="domain" description="B5" evidence="19">
    <location>
        <begin position="412"/>
        <end position="487"/>
    </location>
</feature>
<dbReference type="SUPFAM" id="SSF50249">
    <property type="entry name" value="Nucleic acid-binding proteins"/>
    <property type="match status" value="1"/>
</dbReference>
<dbReference type="GO" id="GO:0005524">
    <property type="term" value="F:ATP binding"/>
    <property type="evidence" value="ECO:0007669"/>
    <property type="project" value="UniProtKB-UniRule"/>
</dbReference>
<reference evidence="21 22" key="3">
    <citation type="submission" date="2017-03" db="EMBL/GenBank/DDBJ databases">
        <authorList>
            <person name="Regsiter A."/>
            <person name="William W."/>
        </authorList>
    </citation>
    <scope>NUCLEOTIDE SEQUENCE [LARGE SCALE GENOMIC DNA]</scope>
    <source>
        <strain evidence="21">PRJEB5721</strain>
    </source>
</reference>
<dbReference type="InterPro" id="IPR012340">
    <property type="entry name" value="NA-bd_OB-fold"/>
</dbReference>
<dbReference type="Gene3D" id="3.30.70.380">
    <property type="entry name" value="Ferrodoxin-fold anticodon-binding domain"/>
    <property type="match status" value="1"/>
</dbReference>
<dbReference type="InterPro" id="IPR009061">
    <property type="entry name" value="DNA-bd_dom_put_sf"/>
</dbReference>
<dbReference type="Pfam" id="PF03483">
    <property type="entry name" value="B3_4"/>
    <property type="match status" value="1"/>
</dbReference>
<dbReference type="InterPro" id="IPR002547">
    <property type="entry name" value="tRNA-bd_dom"/>
</dbReference>
<dbReference type="Gene3D" id="3.30.56.10">
    <property type="match status" value="2"/>
</dbReference>
<dbReference type="InterPro" id="IPR045060">
    <property type="entry name" value="Phe-tRNA-ligase_IIc_bsu"/>
</dbReference>
<dbReference type="InterPro" id="IPR004532">
    <property type="entry name" value="Phe-tRNA-ligase_IIc_bsu_bact"/>
</dbReference>
<dbReference type="GO" id="GO:0004826">
    <property type="term" value="F:phenylalanine-tRNA ligase activity"/>
    <property type="evidence" value="ECO:0007669"/>
    <property type="project" value="UniProtKB-UniRule"/>
</dbReference>
<name>A0A060UL26_9PROT</name>
<dbReference type="Pfam" id="PF03484">
    <property type="entry name" value="B5"/>
    <property type="match status" value="1"/>
</dbReference>
<dbReference type="InterPro" id="IPR020825">
    <property type="entry name" value="Phe-tRNA_synthase-like_B3/B4"/>
</dbReference>
<dbReference type="FunFam" id="2.40.50.140:FF:000045">
    <property type="entry name" value="Phenylalanine--tRNA ligase beta subunit"/>
    <property type="match status" value="1"/>
</dbReference>
<dbReference type="HAMAP" id="MF_00283">
    <property type="entry name" value="Phe_tRNA_synth_beta1"/>
    <property type="match status" value="1"/>
</dbReference>
<dbReference type="SUPFAM" id="SSF46955">
    <property type="entry name" value="Putative DNA-binding domain"/>
    <property type="match status" value="1"/>
</dbReference>
<dbReference type="EMBL" id="LT841305">
    <property type="protein sequence ID" value="SMH65633.1"/>
    <property type="molecule type" value="Genomic_DNA"/>
</dbReference>
<dbReference type="GO" id="GO:0009328">
    <property type="term" value="C:phenylalanine-tRNA ligase complex"/>
    <property type="evidence" value="ECO:0007669"/>
    <property type="project" value="TreeGrafter"/>
</dbReference>
<dbReference type="NCBIfam" id="TIGR00472">
    <property type="entry name" value="pheT_bact"/>
    <property type="match status" value="1"/>
</dbReference>
<keyword evidence="12 15" id="KW-0648">Protein biosynthesis</keyword>
<dbReference type="InterPro" id="IPR045864">
    <property type="entry name" value="aa-tRNA-synth_II/BPL/LPL"/>
</dbReference>
<evidence type="ECO:0000256" key="16">
    <source>
        <dbReference type="PROSITE-ProRule" id="PRU00209"/>
    </source>
</evidence>
<dbReference type="InterPro" id="IPR005146">
    <property type="entry name" value="B3/B4_tRNA-bd"/>
</dbReference>
<dbReference type="SUPFAM" id="SSF56037">
    <property type="entry name" value="PheT/TilS domain"/>
    <property type="match status" value="1"/>
</dbReference>
<dbReference type="InterPro" id="IPR036690">
    <property type="entry name" value="Fdx_antiC-bd_sf"/>
</dbReference>
<dbReference type="Proteomes" id="UP000193925">
    <property type="component" value="Chromosome AFERRI"/>
</dbReference>
<keyword evidence="22" id="KW-1185">Reference proteome</keyword>
<feature type="binding site" evidence="15">
    <location>
        <position position="471"/>
    </location>
    <ligand>
        <name>Mg(2+)</name>
        <dbReference type="ChEBI" id="CHEBI:18420"/>
        <note>shared with alpha subunit</note>
    </ligand>
</feature>
<evidence type="ECO:0000256" key="14">
    <source>
        <dbReference type="ARBA" id="ARBA00049255"/>
    </source>
</evidence>
<dbReference type="Gene3D" id="3.30.930.10">
    <property type="entry name" value="Bira Bifunctional Protein, Domain 2"/>
    <property type="match status" value="1"/>
</dbReference>
<evidence type="ECO:0000313" key="20">
    <source>
        <dbReference type="EMBL" id="CDQ09036.1"/>
    </source>
</evidence>
<evidence type="ECO:0000256" key="4">
    <source>
        <dbReference type="ARBA" id="ARBA00022490"/>
    </source>
</evidence>
<dbReference type="PROSITE" id="PS50886">
    <property type="entry name" value="TRBD"/>
    <property type="match status" value="1"/>
</dbReference>
<comment type="cofactor">
    <cofactor evidence="15">
        <name>Mg(2+)</name>
        <dbReference type="ChEBI" id="CHEBI:18420"/>
    </cofactor>
    <text evidence="15">Binds 2 magnesium ions per tetramer.</text>
</comment>
<evidence type="ECO:0000259" key="18">
    <source>
        <dbReference type="PROSITE" id="PS51447"/>
    </source>
</evidence>
<dbReference type="PANTHER" id="PTHR10947">
    <property type="entry name" value="PHENYLALANYL-TRNA SYNTHETASE BETA CHAIN AND LEUCINE-RICH REPEAT-CONTAINING PROTEIN 47"/>
    <property type="match status" value="1"/>
</dbReference>
<dbReference type="PROSITE" id="PS51447">
    <property type="entry name" value="FDX_ACB"/>
    <property type="match status" value="1"/>
</dbReference>
<dbReference type="EMBL" id="CCCS020000007">
    <property type="protein sequence ID" value="CDQ09036.1"/>
    <property type="molecule type" value="Genomic_DNA"/>
</dbReference>
<dbReference type="Gene3D" id="3.50.40.10">
    <property type="entry name" value="Phenylalanyl-trna Synthetase, Chain B, domain 3"/>
    <property type="match status" value="1"/>
</dbReference>
<dbReference type="CDD" id="cd02796">
    <property type="entry name" value="tRNA_bind_bactPheRS"/>
    <property type="match status" value="1"/>
</dbReference>
<dbReference type="SMART" id="SM00873">
    <property type="entry name" value="B3_4"/>
    <property type="match status" value="1"/>
</dbReference>